<evidence type="ECO:0000256" key="2">
    <source>
        <dbReference type="SAM" id="SignalP"/>
    </source>
</evidence>
<gene>
    <name evidence="3" type="ORF">DA792_06880</name>
</gene>
<evidence type="ECO:0000313" key="3">
    <source>
        <dbReference type="EMBL" id="AVW93345.1"/>
    </source>
</evidence>
<dbReference type="Proteomes" id="UP000241447">
    <property type="component" value="Chromosome"/>
</dbReference>
<organism evidence="3 4">
    <name type="scientific">Celeribacter baekdonensis</name>
    <dbReference type="NCBI Taxonomy" id="875171"/>
    <lineage>
        <taxon>Bacteria</taxon>
        <taxon>Pseudomonadati</taxon>
        <taxon>Pseudomonadota</taxon>
        <taxon>Alphaproteobacteria</taxon>
        <taxon>Rhodobacterales</taxon>
        <taxon>Roseobacteraceae</taxon>
        <taxon>Celeribacter</taxon>
    </lineage>
</organism>
<protein>
    <submittedName>
        <fullName evidence="3">Protein hupE</fullName>
    </submittedName>
</protein>
<dbReference type="InterPro" id="IPR007038">
    <property type="entry name" value="HupE_UreJ"/>
</dbReference>
<dbReference type="EMBL" id="CP028475">
    <property type="protein sequence ID" value="AVW93345.1"/>
    <property type="molecule type" value="Genomic_DNA"/>
</dbReference>
<sequence>MKDLTKSLFGATLIALAASPAFAHLPPEEHGSFLAGASHPLFGLDHILAMLAVGVWALQIGGRAIWAVPAGFVGAMTLGYMGARMGVALPFVEPMILASSILFGVLVMLALRPGLWGGVAVAAFFGLFHGHAHGAELGAATAWSFGAGFILVTAALHASGVILAQYMARAHPFAPRALGAASTLLGLSLVFG</sequence>
<reference evidence="3 4" key="1">
    <citation type="submission" date="2018-03" db="EMBL/GenBank/DDBJ databases">
        <title>The Complete Genome of Celeribacter baekdonensis strain LH4, a Thiosulfate-Oxidizing Alphaproteobacterium Isolated from Gulf of Mexico Continental Slope Sediments.</title>
        <authorList>
            <person name="Flood B.E."/>
            <person name="Bailey J.V."/>
            <person name="Leprich D."/>
        </authorList>
    </citation>
    <scope>NUCLEOTIDE SEQUENCE [LARGE SCALE GENOMIC DNA]</scope>
    <source>
        <strain evidence="3 4">LH4</strain>
    </source>
</reference>
<name>A0A2R4M825_9RHOB</name>
<dbReference type="OrthoDB" id="9808192at2"/>
<keyword evidence="1" id="KW-0812">Transmembrane</keyword>
<dbReference type="Pfam" id="PF04955">
    <property type="entry name" value="HupE_UreJ"/>
    <property type="match status" value="1"/>
</dbReference>
<feature type="chain" id="PRO_5015362978" evidence="2">
    <location>
        <begin position="24"/>
        <end position="192"/>
    </location>
</feature>
<feature type="transmembrane region" description="Helical" evidence="1">
    <location>
        <begin position="95"/>
        <end position="128"/>
    </location>
</feature>
<feature type="signal peptide" evidence="2">
    <location>
        <begin position="1"/>
        <end position="23"/>
    </location>
</feature>
<evidence type="ECO:0000313" key="4">
    <source>
        <dbReference type="Proteomes" id="UP000241447"/>
    </source>
</evidence>
<proteinExistence type="predicted"/>
<evidence type="ECO:0000256" key="1">
    <source>
        <dbReference type="SAM" id="Phobius"/>
    </source>
</evidence>
<dbReference type="PIRSF" id="PIRSF016919">
    <property type="entry name" value="HupE_UreJ"/>
    <property type="match status" value="1"/>
</dbReference>
<dbReference type="KEGG" id="cbak:DA792_06880"/>
<accession>A0A2R4M825</accession>
<feature type="transmembrane region" description="Helical" evidence="1">
    <location>
        <begin position="39"/>
        <end position="58"/>
    </location>
</feature>
<dbReference type="AlphaFoldDB" id="A0A2R4M825"/>
<feature type="transmembrane region" description="Helical" evidence="1">
    <location>
        <begin position="65"/>
        <end position="83"/>
    </location>
</feature>
<feature type="transmembrane region" description="Helical" evidence="1">
    <location>
        <begin position="140"/>
        <end position="167"/>
    </location>
</feature>
<keyword evidence="1" id="KW-1133">Transmembrane helix</keyword>
<keyword evidence="1" id="KW-0472">Membrane</keyword>
<keyword evidence="2" id="KW-0732">Signal</keyword>